<dbReference type="RefSeq" id="WP_246395059.1">
    <property type="nucleotide sequence ID" value="NZ_JACHWZ010000014.1"/>
</dbReference>
<dbReference type="Gene3D" id="3.40.640.10">
    <property type="entry name" value="Type I PLP-dependent aspartate aminotransferase-like (Major domain)"/>
    <property type="match status" value="1"/>
</dbReference>
<feature type="domain" description="Aminotransferase class V" evidence="2">
    <location>
        <begin position="68"/>
        <end position="481"/>
    </location>
</feature>
<evidence type="ECO:0000259" key="2">
    <source>
        <dbReference type="Pfam" id="PF00266"/>
    </source>
</evidence>
<dbReference type="InterPro" id="IPR015424">
    <property type="entry name" value="PyrdxlP-dep_Trfase"/>
</dbReference>
<dbReference type="AlphaFoldDB" id="A0A7W4WDL1"/>
<dbReference type="InterPro" id="IPR015422">
    <property type="entry name" value="PyrdxlP-dep_Trfase_small"/>
</dbReference>
<dbReference type="Gene3D" id="3.90.1150.10">
    <property type="entry name" value="Aspartate Aminotransferase, domain 1"/>
    <property type="match status" value="1"/>
</dbReference>
<dbReference type="PANTHER" id="PTHR43686:SF1">
    <property type="entry name" value="AMINOTRAN_5 DOMAIN-CONTAINING PROTEIN"/>
    <property type="match status" value="1"/>
</dbReference>
<keyword evidence="1" id="KW-0663">Pyridoxal phosphate</keyword>
<dbReference type="InterPro" id="IPR015421">
    <property type="entry name" value="PyrdxlP-dep_Trfase_major"/>
</dbReference>
<dbReference type="SUPFAM" id="SSF53383">
    <property type="entry name" value="PLP-dependent transferases"/>
    <property type="match status" value="1"/>
</dbReference>
<evidence type="ECO:0000313" key="3">
    <source>
        <dbReference type="EMBL" id="MBB3062267.1"/>
    </source>
</evidence>
<evidence type="ECO:0000313" key="4">
    <source>
        <dbReference type="Proteomes" id="UP000535937"/>
    </source>
</evidence>
<proteinExistence type="predicted"/>
<dbReference type="EMBL" id="JACHWZ010000014">
    <property type="protein sequence ID" value="MBB3062267.1"/>
    <property type="molecule type" value="Genomic_DNA"/>
</dbReference>
<sequence>MAAINFGCVARPIAANGRSYSEKKAKQNNDFCEIEMSSIESLMAHIRDSVIGERLPLATPFGVRPLVYADYTASGRGLTFIEDIIRNRVLPWYANTHTETSATGRQTTAFREQARAMVRRSVNAGADHAVIFCGAGATAAINRLVDSLGLRADHYQRFGAEATKIPQARRPVVFIGPYEHHSNDLPWRESVADVVTIPQNVEGGVDLPALEEALDLYSARPLKIGSFSAASNVTGIRTDVEAVTHLLHKHGALSFWDYAAAAPYVAIDANGDGSATSKDALFISPHKFVGGPGTPGILVVKKSLLPPEQPAIPGGGTVSWVGPDRHTYLPVGERREEAGTPAIVESVRAGLVFELKDEVGAEEIEAREARWLDRAFARWKQNPDIEILGGTDLPRVGIVSLHILRDGKPLHHGFVVALLNDLFGIQVRGGCSCAGPYGHQLLHLTPEQSEALEQLVSEGESILKPGWVRLNFNYFLNEETVDYLIEAIEIIADQGHRLLPYYQYDMEAGVWRYQGEAGEAPLRLELDAGALAPTQKVQTPLRDYLQQALEILRQPKGKECEQPILSPEAENLRWFNL</sequence>
<organism evidence="3 4">
    <name type="scientific">Microbulbifer rhizosphaerae</name>
    <dbReference type="NCBI Taxonomy" id="1562603"/>
    <lineage>
        <taxon>Bacteria</taxon>
        <taxon>Pseudomonadati</taxon>
        <taxon>Pseudomonadota</taxon>
        <taxon>Gammaproteobacteria</taxon>
        <taxon>Cellvibrionales</taxon>
        <taxon>Microbulbiferaceae</taxon>
        <taxon>Microbulbifer</taxon>
    </lineage>
</organism>
<dbReference type="Pfam" id="PF00266">
    <property type="entry name" value="Aminotran_5"/>
    <property type="match status" value="1"/>
</dbReference>
<dbReference type="PANTHER" id="PTHR43686">
    <property type="entry name" value="SULFURTRANSFERASE-RELATED"/>
    <property type="match status" value="1"/>
</dbReference>
<dbReference type="Proteomes" id="UP000535937">
    <property type="component" value="Unassembled WGS sequence"/>
</dbReference>
<keyword evidence="4" id="KW-1185">Reference proteome</keyword>
<comment type="caution">
    <text evidence="3">The sequence shown here is derived from an EMBL/GenBank/DDBJ whole genome shotgun (WGS) entry which is preliminary data.</text>
</comment>
<accession>A0A7W4WDL1</accession>
<evidence type="ECO:0000256" key="1">
    <source>
        <dbReference type="ARBA" id="ARBA00022898"/>
    </source>
</evidence>
<dbReference type="GO" id="GO:0016829">
    <property type="term" value="F:lyase activity"/>
    <property type="evidence" value="ECO:0007669"/>
    <property type="project" value="UniProtKB-KW"/>
</dbReference>
<keyword evidence="3" id="KW-0456">Lyase</keyword>
<reference evidence="3 4" key="1">
    <citation type="submission" date="2020-08" db="EMBL/GenBank/DDBJ databases">
        <title>Genomic Encyclopedia of Type Strains, Phase III (KMG-III): the genomes of soil and plant-associated and newly described type strains.</title>
        <authorList>
            <person name="Whitman W."/>
        </authorList>
    </citation>
    <scope>NUCLEOTIDE SEQUENCE [LARGE SCALE GENOMIC DNA]</scope>
    <source>
        <strain evidence="3 4">CECT 8799</strain>
    </source>
</reference>
<dbReference type="InterPro" id="IPR000192">
    <property type="entry name" value="Aminotrans_V_dom"/>
</dbReference>
<gene>
    <name evidence="3" type="ORF">FHS09_003112</name>
</gene>
<protein>
    <submittedName>
        <fullName evidence="3">Selenocysteine lyase/cysteine desulfurase</fullName>
    </submittedName>
</protein>
<name>A0A7W4WDL1_9GAMM</name>